<protein>
    <recommendedName>
        <fullName evidence="3">RNase H type-1 domain-containing protein</fullName>
    </recommendedName>
</protein>
<accession>A0A9R1W5Z6</accession>
<comment type="caution">
    <text evidence="1">The sequence shown here is derived from an EMBL/GenBank/DDBJ whole genome shotgun (WGS) entry which is preliminary data.</text>
</comment>
<dbReference type="PANTHER" id="PTHR48475">
    <property type="entry name" value="RIBONUCLEASE H"/>
    <property type="match status" value="1"/>
</dbReference>
<evidence type="ECO:0000313" key="2">
    <source>
        <dbReference type="Proteomes" id="UP000235145"/>
    </source>
</evidence>
<sequence>MGKYVKMVKQLVGSFGWFAIKQIPRSENKRADALSKLKSTCFDHLSKKVLVEVLRERSIDEQQVSILTPAGPTWMTPYQEYLQRGALLDGHDEARKIPGRNRNNQEMWGMPVLCSSPG</sequence>
<proteinExistence type="predicted"/>
<evidence type="ECO:0008006" key="3">
    <source>
        <dbReference type="Google" id="ProtNLM"/>
    </source>
</evidence>
<evidence type="ECO:0000313" key="1">
    <source>
        <dbReference type="EMBL" id="KAJ0219196.1"/>
    </source>
</evidence>
<organism evidence="1 2">
    <name type="scientific">Lactuca sativa</name>
    <name type="common">Garden lettuce</name>
    <dbReference type="NCBI Taxonomy" id="4236"/>
    <lineage>
        <taxon>Eukaryota</taxon>
        <taxon>Viridiplantae</taxon>
        <taxon>Streptophyta</taxon>
        <taxon>Embryophyta</taxon>
        <taxon>Tracheophyta</taxon>
        <taxon>Spermatophyta</taxon>
        <taxon>Magnoliopsida</taxon>
        <taxon>eudicotyledons</taxon>
        <taxon>Gunneridae</taxon>
        <taxon>Pentapetalae</taxon>
        <taxon>asterids</taxon>
        <taxon>campanulids</taxon>
        <taxon>Asterales</taxon>
        <taxon>Asteraceae</taxon>
        <taxon>Cichorioideae</taxon>
        <taxon>Cichorieae</taxon>
        <taxon>Lactucinae</taxon>
        <taxon>Lactuca</taxon>
    </lineage>
</organism>
<dbReference type="Proteomes" id="UP000235145">
    <property type="component" value="Unassembled WGS sequence"/>
</dbReference>
<reference evidence="1 2" key="1">
    <citation type="journal article" date="2017" name="Nat. Commun.">
        <title>Genome assembly with in vitro proximity ligation data and whole-genome triplication in lettuce.</title>
        <authorList>
            <person name="Reyes-Chin-Wo S."/>
            <person name="Wang Z."/>
            <person name="Yang X."/>
            <person name="Kozik A."/>
            <person name="Arikit S."/>
            <person name="Song C."/>
            <person name="Xia L."/>
            <person name="Froenicke L."/>
            <person name="Lavelle D.O."/>
            <person name="Truco M.J."/>
            <person name="Xia R."/>
            <person name="Zhu S."/>
            <person name="Xu C."/>
            <person name="Xu H."/>
            <person name="Xu X."/>
            <person name="Cox K."/>
            <person name="Korf I."/>
            <person name="Meyers B.C."/>
            <person name="Michelmore R.W."/>
        </authorList>
    </citation>
    <scope>NUCLEOTIDE SEQUENCE [LARGE SCALE GENOMIC DNA]</scope>
    <source>
        <strain evidence="2">cv. Salinas</strain>
        <tissue evidence="1">Seedlings</tissue>
    </source>
</reference>
<name>A0A9R1W5Z6_LACSA</name>
<dbReference type="AlphaFoldDB" id="A0A9R1W5Z6"/>
<gene>
    <name evidence="1" type="ORF">LSAT_V11C300131460</name>
</gene>
<dbReference type="EMBL" id="NBSK02000003">
    <property type="protein sequence ID" value="KAJ0219196.1"/>
    <property type="molecule type" value="Genomic_DNA"/>
</dbReference>
<keyword evidence="2" id="KW-1185">Reference proteome</keyword>
<dbReference type="PANTHER" id="PTHR48475:SF2">
    <property type="entry name" value="RIBONUCLEASE H"/>
    <property type="match status" value="1"/>
</dbReference>